<gene>
    <name evidence="2" type="ORF">PGLA1383_LOCUS7063</name>
</gene>
<dbReference type="EMBL" id="CAJNNV010003011">
    <property type="protein sequence ID" value="CAE8588259.1"/>
    <property type="molecule type" value="Genomic_DNA"/>
</dbReference>
<dbReference type="Proteomes" id="UP000654075">
    <property type="component" value="Unassembled WGS sequence"/>
</dbReference>
<reference evidence="2" key="1">
    <citation type="submission" date="2021-02" db="EMBL/GenBank/DDBJ databases">
        <authorList>
            <person name="Dougan E. K."/>
            <person name="Rhodes N."/>
            <person name="Thang M."/>
            <person name="Chan C."/>
        </authorList>
    </citation>
    <scope>NUCLEOTIDE SEQUENCE</scope>
</reference>
<evidence type="ECO:0000256" key="1">
    <source>
        <dbReference type="SAM" id="Coils"/>
    </source>
</evidence>
<evidence type="ECO:0000313" key="2">
    <source>
        <dbReference type="EMBL" id="CAE8588259.1"/>
    </source>
</evidence>
<organism evidence="2 3">
    <name type="scientific">Polarella glacialis</name>
    <name type="common">Dinoflagellate</name>
    <dbReference type="NCBI Taxonomy" id="89957"/>
    <lineage>
        <taxon>Eukaryota</taxon>
        <taxon>Sar</taxon>
        <taxon>Alveolata</taxon>
        <taxon>Dinophyceae</taxon>
        <taxon>Suessiales</taxon>
        <taxon>Suessiaceae</taxon>
        <taxon>Polarella</taxon>
    </lineage>
</organism>
<evidence type="ECO:0000313" key="3">
    <source>
        <dbReference type="Proteomes" id="UP000654075"/>
    </source>
</evidence>
<feature type="non-terminal residue" evidence="2">
    <location>
        <position position="256"/>
    </location>
</feature>
<name>A0A813DS71_POLGL</name>
<protein>
    <submittedName>
        <fullName evidence="2">Uncharacterized protein</fullName>
    </submittedName>
</protein>
<feature type="coiled-coil region" evidence="1">
    <location>
        <begin position="50"/>
        <end position="105"/>
    </location>
</feature>
<accession>A0A813DS71</accession>
<dbReference type="AlphaFoldDB" id="A0A813DS71"/>
<proteinExistence type="predicted"/>
<keyword evidence="3" id="KW-1185">Reference proteome</keyword>
<comment type="caution">
    <text evidence="2">The sequence shown here is derived from an EMBL/GenBank/DDBJ whole genome shotgun (WGS) entry which is preliminary data.</text>
</comment>
<keyword evidence="1" id="KW-0175">Coiled coil</keyword>
<feature type="non-terminal residue" evidence="2">
    <location>
        <position position="1"/>
    </location>
</feature>
<sequence>SRADEAAAEVEGAHAASHAALEEHRALRDGAVSASTQATAEIDDELFLRFRAVRAELGAAEAEAEAATQRMEGLFQEKKIATQEASECSEDAKRWRAAAAEAEEREAEWAPGKEPEVAPTFEKLQKAILAGEKATAEPRPQECWQRHESAVERMKAAHGKVLNLDEGLRALSQSMPTQLQAVEACKKRAAELEAQVLLVRQSRAAVLGIWDQAIALDRSCGVGLRGLEGLLGEAHGSLEDERTRRCAMRRAIRELV</sequence>